<feature type="coiled-coil region" evidence="1">
    <location>
        <begin position="108"/>
        <end position="166"/>
    </location>
</feature>
<comment type="caution">
    <text evidence="3">The sequence shown here is derived from an EMBL/GenBank/DDBJ whole genome shotgun (WGS) entry which is preliminary data.</text>
</comment>
<dbReference type="Gene3D" id="1.20.1270.60">
    <property type="entry name" value="Arfaptin homology (AH) domain/BAR domain"/>
    <property type="match status" value="1"/>
</dbReference>
<dbReference type="AlphaFoldDB" id="A0AAN6GSC4"/>
<evidence type="ECO:0008006" key="5">
    <source>
        <dbReference type="Google" id="ProtNLM"/>
    </source>
</evidence>
<feature type="region of interest" description="Disordered" evidence="2">
    <location>
        <begin position="685"/>
        <end position="732"/>
    </location>
</feature>
<dbReference type="PANTHER" id="PTHR31962">
    <property type="entry name" value="SPHINGOLIPID LONG CHAIN BASE-RESPONSIVE PROTEIN PIL1"/>
    <property type="match status" value="1"/>
</dbReference>
<dbReference type="Pfam" id="PF13805">
    <property type="entry name" value="Pil1"/>
    <property type="match status" value="1"/>
</dbReference>
<accession>A0AAN6GSC4</accession>
<feature type="compositionally biased region" description="Polar residues" evidence="2">
    <location>
        <begin position="404"/>
        <end position="416"/>
    </location>
</feature>
<feature type="compositionally biased region" description="Polar residues" evidence="2">
    <location>
        <begin position="251"/>
        <end position="267"/>
    </location>
</feature>
<feature type="region of interest" description="Disordered" evidence="2">
    <location>
        <begin position="287"/>
        <end position="335"/>
    </location>
</feature>
<evidence type="ECO:0000256" key="2">
    <source>
        <dbReference type="SAM" id="MobiDB-lite"/>
    </source>
</evidence>
<proteinExistence type="predicted"/>
<dbReference type="PANTHER" id="PTHR31962:SF6">
    <property type="entry name" value="EISOSOME COMPONENT PIL1-DOMAIN-CONTAINING PROTEIN"/>
    <property type="match status" value="1"/>
</dbReference>
<feature type="region of interest" description="Disordered" evidence="2">
    <location>
        <begin position="389"/>
        <end position="512"/>
    </location>
</feature>
<dbReference type="InterPro" id="IPR028245">
    <property type="entry name" value="PIL1/LSP1"/>
</dbReference>
<feature type="compositionally biased region" description="Low complexity" evidence="2">
    <location>
        <begin position="485"/>
        <end position="494"/>
    </location>
</feature>
<keyword evidence="1" id="KW-0175">Coiled coil</keyword>
<feature type="compositionally biased region" description="Polar residues" evidence="2">
    <location>
        <begin position="691"/>
        <end position="713"/>
    </location>
</feature>
<feature type="region of interest" description="Disordered" evidence="2">
    <location>
        <begin position="251"/>
        <end position="275"/>
    </location>
</feature>
<dbReference type="InterPro" id="IPR027267">
    <property type="entry name" value="AH/BAR_dom_sf"/>
</dbReference>
<dbReference type="EMBL" id="JAPDMZ010000026">
    <property type="protein sequence ID" value="KAK0555511.1"/>
    <property type="molecule type" value="Genomic_DNA"/>
</dbReference>
<dbReference type="GO" id="GO:0008289">
    <property type="term" value="F:lipid binding"/>
    <property type="evidence" value="ECO:0007669"/>
    <property type="project" value="TreeGrafter"/>
</dbReference>
<gene>
    <name evidence="3" type="ORF">OC846_001671</name>
</gene>
<organism evidence="3 4">
    <name type="scientific">Tilletia horrida</name>
    <dbReference type="NCBI Taxonomy" id="155126"/>
    <lineage>
        <taxon>Eukaryota</taxon>
        <taxon>Fungi</taxon>
        <taxon>Dikarya</taxon>
        <taxon>Basidiomycota</taxon>
        <taxon>Ustilaginomycotina</taxon>
        <taxon>Exobasidiomycetes</taxon>
        <taxon>Tilletiales</taxon>
        <taxon>Tilletiaceae</taxon>
        <taxon>Tilletia</taxon>
    </lineage>
</organism>
<dbReference type="Proteomes" id="UP001176517">
    <property type="component" value="Unassembled WGS sequence"/>
</dbReference>
<name>A0AAN6GSC4_9BASI</name>
<keyword evidence="4" id="KW-1185">Reference proteome</keyword>
<reference evidence="3" key="1">
    <citation type="journal article" date="2023" name="PhytoFront">
        <title>Draft Genome Resources of Seven Strains of Tilletia horrida, Causal Agent of Kernel Smut of Rice.</title>
        <authorList>
            <person name="Khanal S."/>
            <person name="Antony Babu S."/>
            <person name="Zhou X.G."/>
        </authorList>
    </citation>
    <scope>NUCLEOTIDE SEQUENCE</scope>
    <source>
        <strain evidence="3">TX6</strain>
    </source>
</reference>
<evidence type="ECO:0000313" key="4">
    <source>
        <dbReference type="Proteomes" id="UP001176517"/>
    </source>
</evidence>
<dbReference type="GO" id="GO:0036286">
    <property type="term" value="C:eisosome filament"/>
    <property type="evidence" value="ECO:0007669"/>
    <property type="project" value="TreeGrafter"/>
</dbReference>
<evidence type="ECO:0000313" key="3">
    <source>
        <dbReference type="EMBL" id="KAK0555511.1"/>
    </source>
</evidence>
<dbReference type="GO" id="GO:0005886">
    <property type="term" value="C:plasma membrane"/>
    <property type="evidence" value="ECO:0007669"/>
    <property type="project" value="TreeGrafter"/>
</dbReference>
<dbReference type="GO" id="GO:0006897">
    <property type="term" value="P:endocytosis"/>
    <property type="evidence" value="ECO:0007669"/>
    <property type="project" value="TreeGrafter"/>
</dbReference>
<protein>
    <recommendedName>
        <fullName evidence="5">Eisosome component PIL1-domain-containing protein</fullName>
    </recommendedName>
</protein>
<evidence type="ECO:0000256" key="1">
    <source>
        <dbReference type="SAM" id="Coils"/>
    </source>
</evidence>
<dbReference type="GO" id="GO:0070941">
    <property type="term" value="P:eisosome assembly"/>
    <property type="evidence" value="ECO:0007669"/>
    <property type="project" value="TreeGrafter"/>
</dbReference>
<feature type="compositionally biased region" description="Polar residues" evidence="2">
    <location>
        <begin position="287"/>
        <end position="314"/>
    </location>
</feature>
<feature type="compositionally biased region" description="Low complexity" evidence="2">
    <location>
        <begin position="440"/>
        <end position="455"/>
    </location>
</feature>
<sequence>MFAKAKQGLAHNTVAPSLLGNRDLKLLQSVITTDKELVKTQTRVGSDFKDAADALKDWGESEGPDLSDVLGKLCTLYHQYDSGIERFNAHLGNIRLHFKSIRTREEGLSDLKARKRALAARIDSLEKKLAKMGPENKQLMQTTGQLKDARNEMISMEGEVRSEESALGDFKRRTARDALSLKCGGLQELAEKLLIIAASGRLLVEQIPTKVTPPGGPRADYYGGQRTEQILQDATASISNVSFRLGSTVSTDATGALTSPPAGSTYDNTDRSDTASQHHPIYAQHASNTTSPQFQNETLSSTPLAGPTASTSGTPIAARFASTGPGSGGGHGSSFSTDNYKDVAADEWGKDAGLAVAGASESIETPVSAAQLYSTPVFWRDVDPVQEANASVNQGPSATAAASPRTQTAELNSTSAAELRAPRLQVVNVTPEPEDEDRPASSTPAASAAAPGASSEQSDYDRSYFTGIGSTRALQESVRRPTSPPAAAGSSSPRINRYSLSGAGAGAGPNVPNSPLTAALNYEPPETGRKISAAAFKRGFNRNPSAQSVGLGNVGSSQSGPVGGAVDEVTSPTMMTPAMSQTGIGYGASKAYNNGTGAAPGGAGEVEPLHIRKRFSAASGNLLNSNSGIAAQEGTDDAAPPYMPADGSGAVPAQHQHQQQHPISVYGGINTDYGAAAAYMHPGPAAAGSDMSHQQGTGTTPWATPMGQGSPSSEHPGMGPARIRTPLPPGGW</sequence>